<sequence>MIKRHKIDRNPLNEFNSALPKFNKFTSLVTSKLKEGKSGGLWWFKDIALRLSIYSILSDQNDYIKSSLSTFVESGTSYLKQLYSKEDRIKIFISDIEYSVESINNDRPISPNDLFELISISLIIENEDTFNELLELIPTVRNESKDPFWNRSLDLLLMCFQKKDFEQTILDDINSILNSNLVAFHSLEGTKLIQSKEASEIKRIKFLPIIELWYFALSKDEVSFNETLEQYLINKSEWIIKNSEKDNSSYWVDFLALGVCSYANKKGITISVISEYIPKHLYE</sequence>
<proteinExistence type="predicted"/>
<dbReference type="RefSeq" id="WP_089681982.1">
    <property type="nucleotide sequence ID" value="NZ_FNFO01000004.1"/>
</dbReference>
<keyword evidence="2" id="KW-1185">Reference proteome</keyword>
<organism evidence="1 2">
    <name type="scientific">Catalinimonas alkaloidigena</name>
    <dbReference type="NCBI Taxonomy" id="1075417"/>
    <lineage>
        <taxon>Bacteria</taxon>
        <taxon>Pseudomonadati</taxon>
        <taxon>Bacteroidota</taxon>
        <taxon>Cytophagia</taxon>
        <taxon>Cytophagales</taxon>
        <taxon>Catalimonadaceae</taxon>
        <taxon>Catalinimonas</taxon>
    </lineage>
</organism>
<dbReference type="AlphaFoldDB" id="A0A1G9GK21"/>
<gene>
    <name evidence="1" type="ORF">SAMN05421823_104135</name>
</gene>
<dbReference type="InterPro" id="IPR029074">
    <property type="entry name" value="Imm49"/>
</dbReference>
<name>A0A1G9GK21_9BACT</name>
<dbReference type="EMBL" id="FNFO01000004">
    <property type="protein sequence ID" value="SDL00986.1"/>
    <property type="molecule type" value="Genomic_DNA"/>
</dbReference>
<reference evidence="1 2" key="1">
    <citation type="submission" date="2016-10" db="EMBL/GenBank/DDBJ databases">
        <authorList>
            <person name="de Groot N.N."/>
        </authorList>
    </citation>
    <scope>NUCLEOTIDE SEQUENCE [LARGE SCALE GENOMIC DNA]</scope>
    <source>
        <strain evidence="1 2">DSM 25186</strain>
    </source>
</reference>
<dbReference type="Pfam" id="PF15575">
    <property type="entry name" value="Imm49"/>
    <property type="match status" value="1"/>
</dbReference>
<evidence type="ECO:0000313" key="1">
    <source>
        <dbReference type="EMBL" id="SDL00986.1"/>
    </source>
</evidence>
<accession>A0A1G9GK21</accession>
<evidence type="ECO:0000313" key="2">
    <source>
        <dbReference type="Proteomes" id="UP000198510"/>
    </source>
</evidence>
<dbReference type="OrthoDB" id="942147at2"/>
<dbReference type="Proteomes" id="UP000198510">
    <property type="component" value="Unassembled WGS sequence"/>
</dbReference>
<protein>
    <submittedName>
        <fullName evidence="1">Immunity protein 49</fullName>
    </submittedName>
</protein>